<keyword evidence="4" id="KW-1185">Reference proteome</keyword>
<dbReference type="Pfam" id="PF00753">
    <property type="entry name" value="Lactamase_B"/>
    <property type="match status" value="1"/>
</dbReference>
<dbReference type="Proteomes" id="UP001249020">
    <property type="component" value="Unassembled WGS sequence"/>
</dbReference>
<dbReference type="GO" id="GO:0006749">
    <property type="term" value="P:glutathione metabolic process"/>
    <property type="evidence" value="ECO:0007669"/>
    <property type="project" value="InterPro"/>
</dbReference>
<name>A0AAW8QYH5_9ALTE</name>
<organism evidence="3 4">
    <name type="scientific">Brumicola blandensis</name>
    <dbReference type="NCBI Taxonomy" id="3075611"/>
    <lineage>
        <taxon>Bacteria</taxon>
        <taxon>Pseudomonadati</taxon>
        <taxon>Pseudomonadota</taxon>
        <taxon>Gammaproteobacteria</taxon>
        <taxon>Alteromonadales</taxon>
        <taxon>Alteromonadaceae</taxon>
        <taxon>Brumicola</taxon>
    </lineage>
</organism>
<evidence type="ECO:0000313" key="4">
    <source>
        <dbReference type="Proteomes" id="UP001249020"/>
    </source>
</evidence>
<dbReference type="SUPFAM" id="SSF56281">
    <property type="entry name" value="Metallo-hydrolase/oxidoreductase"/>
    <property type="match status" value="1"/>
</dbReference>
<evidence type="ECO:0000313" key="3">
    <source>
        <dbReference type="EMBL" id="MDT0581046.1"/>
    </source>
</evidence>
<dbReference type="InterPro" id="IPR044528">
    <property type="entry name" value="POD-like_MBL-fold"/>
</dbReference>
<dbReference type="GO" id="GO:0046872">
    <property type="term" value="F:metal ion binding"/>
    <property type="evidence" value="ECO:0007669"/>
    <property type="project" value="UniProtKB-KW"/>
</dbReference>
<dbReference type="SMART" id="SM00849">
    <property type="entry name" value="Lactamase_B"/>
    <property type="match status" value="1"/>
</dbReference>
<dbReference type="PANTHER" id="PTHR43084:SF1">
    <property type="entry name" value="PERSULFIDE DIOXYGENASE ETHE1, MITOCHONDRIAL"/>
    <property type="match status" value="1"/>
</dbReference>
<evidence type="ECO:0000256" key="1">
    <source>
        <dbReference type="ARBA" id="ARBA00022723"/>
    </source>
</evidence>
<gene>
    <name evidence="3" type="ORF">RM544_00690</name>
</gene>
<comment type="caution">
    <text evidence="3">The sequence shown here is derived from an EMBL/GenBank/DDBJ whole genome shotgun (WGS) entry which is preliminary data.</text>
</comment>
<feature type="domain" description="Metallo-beta-lactamase" evidence="2">
    <location>
        <begin position="15"/>
        <end position="205"/>
    </location>
</feature>
<dbReference type="GO" id="GO:0050313">
    <property type="term" value="F:sulfur dioxygenase activity"/>
    <property type="evidence" value="ECO:0007669"/>
    <property type="project" value="InterPro"/>
</dbReference>
<dbReference type="Gene3D" id="3.60.15.10">
    <property type="entry name" value="Ribonuclease Z/Hydroxyacylglutathione hydrolase-like"/>
    <property type="match status" value="1"/>
</dbReference>
<accession>A0AAW8QYH5</accession>
<keyword evidence="1" id="KW-0479">Metal-binding</keyword>
<evidence type="ECO:0000259" key="2">
    <source>
        <dbReference type="SMART" id="SM00849"/>
    </source>
</evidence>
<dbReference type="CDD" id="cd07724">
    <property type="entry name" value="POD-like_MBL-fold"/>
    <property type="match status" value="1"/>
</dbReference>
<sequence>MNKLNIQSFFDNATNTITYVISDLASKQAAVIDPVLDFDPNAGTLSAQSADTIITFLDDHNLSLEWILETHAHADHITASHYLKEKRGGQIGIGEHIKKVQSTFKKTFNLNGDLPCDGSQFDHLFEDGEMIKLGHLSIEVIHTPGHTPACVSYKVEDAIFVGDTLFMPDYGTARADFPSGSARTLYQSIQRILSLPDSTRIFVGHDYLNEKRDVYQWETSVLQEKCHNIHLRNGTSEQDFVELRNTRDASLPVPRLLLPAIQINIRAGHLPTEESNGVSYLKIPISTELN</sequence>
<dbReference type="EMBL" id="JAVRIE010000001">
    <property type="protein sequence ID" value="MDT0581046.1"/>
    <property type="molecule type" value="Genomic_DNA"/>
</dbReference>
<dbReference type="GO" id="GO:0070813">
    <property type="term" value="P:hydrogen sulfide metabolic process"/>
    <property type="evidence" value="ECO:0007669"/>
    <property type="project" value="TreeGrafter"/>
</dbReference>
<dbReference type="InterPro" id="IPR051682">
    <property type="entry name" value="Mito_Persulfide_Diox"/>
</dbReference>
<dbReference type="RefSeq" id="WP_311359861.1">
    <property type="nucleotide sequence ID" value="NZ_JAVRIE010000001.1"/>
</dbReference>
<dbReference type="InterPro" id="IPR001279">
    <property type="entry name" value="Metallo-B-lactamas"/>
</dbReference>
<protein>
    <submittedName>
        <fullName evidence="3">MBL fold metallo-hydrolase</fullName>
    </submittedName>
</protein>
<dbReference type="AlphaFoldDB" id="A0AAW8QYH5"/>
<dbReference type="PANTHER" id="PTHR43084">
    <property type="entry name" value="PERSULFIDE DIOXYGENASE ETHE1"/>
    <property type="match status" value="1"/>
</dbReference>
<reference evidence="3 4" key="1">
    <citation type="submission" date="2023-09" db="EMBL/GenBank/DDBJ databases">
        <authorList>
            <person name="Rey-Velasco X."/>
        </authorList>
    </citation>
    <scope>NUCLEOTIDE SEQUENCE [LARGE SCALE GENOMIC DNA]</scope>
    <source>
        <strain evidence="3 4">W409</strain>
    </source>
</reference>
<proteinExistence type="predicted"/>
<dbReference type="InterPro" id="IPR036866">
    <property type="entry name" value="RibonucZ/Hydroxyglut_hydro"/>
</dbReference>